<evidence type="ECO:0000313" key="7">
    <source>
        <dbReference type="EMBL" id="CDF91305.1"/>
    </source>
</evidence>
<dbReference type="GO" id="GO:0005783">
    <property type="term" value="C:endoplasmic reticulum"/>
    <property type="evidence" value="ECO:0007669"/>
    <property type="project" value="TreeGrafter"/>
</dbReference>
<accession>A0A8J2TAA2</accession>
<protein>
    <submittedName>
        <fullName evidence="7">ZYBA0S10-04324g1_1</fullName>
    </submittedName>
</protein>
<dbReference type="Proteomes" id="UP000019375">
    <property type="component" value="Unassembled WGS sequence"/>
</dbReference>
<feature type="region of interest" description="Disordered" evidence="5">
    <location>
        <begin position="544"/>
        <end position="565"/>
    </location>
</feature>
<feature type="region of interest" description="Disordered" evidence="5">
    <location>
        <begin position="17"/>
        <end position="36"/>
    </location>
</feature>
<reference evidence="8" key="1">
    <citation type="journal article" date="2013" name="Genome Announc.">
        <title>Genome sequence of the food spoilage yeast Zygosaccharomyces bailii CLIB 213(T).</title>
        <authorList>
            <person name="Galeote V."/>
            <person name="Bigey F."/>
            <person name="Devillers H."/>
            <person name="Neuveglise C."/>
            <person name="Dequin S."/>
        </authorList>
    </citation>
    <scope>NUCLEOTIDE SEQUENCE [LARGE SCALE GENOMIC DNA]</scope>
    <source>
        <strain evidence="8">CLIB 213 / ATCC 58445 / CBS 680 / CCRC 21525 / NBRC 1098 / NCYC 1416 / NRRL Y-2227</strain>
    </source>
</reference>
<evidence type="ECO:0000256" key="5">
    <source>
        <dbReference type="SAM" id="MobiDB-lite"/>
    </source>
</evidence>
<dbReference type="PANTHER" id="PTHR46515">
    <property type="entry name" value="TATA ELEMENT MODULATORY FACTOR TMF1"/>
    <property type="match status" value="1"/>
</dbReference>
<evidence type="ECO:0000256" key="3">
    <source>
        <dbReference type="ARBA" id="ARBA00023054"/>
    </source>
</evidence>
<dbReference type="PANTHER" id="PTHR46515:SF1">
    <property type="entry name" value="TATA ELEMENT MODULATORY FACTOR"/>
    <property type="match status" value="1"/>
</dbReference>
<dbReference type="EMBL" id="HG316463">
    <property type="protein sequence ID" value="CDF91305.1"/>
    <property type="molecule type" value="Genomic_DNA"/>
</dbReference>
<feature type="region of interest" description="Disordered" evidence="5">
    <location>
        <begin position="54"/>
        <end position="84"/>
    </location>
</feature>
<feature type="coiled-coil region" evidence="4">
    <location>
        <begin position="237"/>
        <end position="264"/>
    </location>
</feature>
<evidence type="ECO:0000256" key="4">
    <source>
        <dbReference type="SAM" id="Coils"/>
    </source>
</evidence>
<keyword evidence="3 4" id="KW-0175">Coiled coil</keyword>
<gene>
    <name evidence="7" type="ORF">BN860_04324g</name>
</gene>
<name>A0A8J2TAA2_ZYGB2</name>
<dbReference type="InterPro" id="IPR022091">
    <property type="entry name" value="TMF_TATA-bd"/>
</dbReference>
<dbReference type="Pfam" id="PF12329">
    <property type="entry name" value="TMF_DNA_bd"/>
    <property type="match status" value="1"/>
</dbReference>
<feature type="compositionally biased region" description="Polar residues" evidence="5">
    <location>
        <begin position="547"/>
        <end position="564"/>
    </location>
</feature>
<comment type="subcellular location">
    <subcellularLocation>
        <location evidence="1">Golgi apparatus</location>
    </subcellularLocation>
</comment>
<organism evidence="7 8">
    <name type="scientific">Zygosaccharomyces bailii (strain CLIB 213 / ATCC 58445 / CBS 680 / BCRC 21525 / NBRC 1098 / NCYC 1416 / NRRL Y-2227)</name>
    <dbReference type="NCBI Taxonomy" id="1333698"/>
    <lineage>
        <taxon>Eukaryota</taxon>
        <taxon>Fungi</taxon>
        <taxon>Dikarya</taxon>
        <taxon>Ascomycota</taxon>
        <taxon>Saccharomycotina</taxon>
        <taxon>Saccharomycetes</taxon>
        <taxon>Saccharomycetales</taxon>
        <taxon>Saccharomycetaceae</taxon>
        <taxon>Zygosaccharomyces</taxon>
    </lineage>
</organism>
<dbReference type="GO" id="GO:0005794">
    <property type="term" value="C:Golgi apparatus"/>
    <property type="evidence" value="ECO:0007669"/>
    <property type="project" value="UniProtKB-SubCell"/>
</dbReference>
<keyword evidence="8" id="KW-1185">Reference proteome</keyword>
<evidence type="ECO:0000259" key="6">
    <source>
        <dbReference type="Pfam" id="PF12325"/>
    </source>
</evidence>
<sequence>MSETKKLSLEERLSLAARKNRKRGKRASPVPTSLSAVSGTIEEANLRAESDEKVIKNADKNAKENQVDPNKSQSPTLEAESVSLDTTDPILVATGNAHEAQHTKQETQIVQLNSLRNVAPWSFFLPTNTKVSSIDDFLDILRPAVQLMYDESEQMKKKIAATNKNEESREDEFMKEKDELINQLRYEGEKLASKELRQNNAIKAFKKKICGMENDMNILKEELSKKISAFENITLSYEELQSQVQEREVKMRELCKENERLKDLEAALNKGEAEIFSLRSSLQESRKNAIEQEGILNGEIEALKFSSEEQVTNLEAALEHLRIELDQTSRKTTTATITSSNEHLLSQELEKCKCNWSKLENTLNDKISEMETHIHNLEESKRELENQLISSQQLNNSLESKMLKERQEKENNSTTYYNLKQETEKLRKQLQDTTEDYQLLQKKYEIQHLQLELNIGSSEKGVGKSGRSMDAASTRKEEVITSAEMDDDWMYPPNMSQISPMESSIGFENSSLRKEVDELSDHAPIEDGDDKLSTTGIDIPDEAAALGSSTNGMSLTPKNTNSMGYQRRSAQVEVSGKMNAHMISKLGAEVRRYEAELVSLQNTCDRLQKEKNEASDEILKLLEENDKVQKLTKERDEIIEKLEESQNRLDVTFHLLGEKTEQVEELENDVLDLKEMIRQQVQQFVELQEKML</sequence>
<dbReference type="Pfam" id="PF12325">
    <property type="entry name" value="TMF_TATA_bd"/>
    <property type="match status" value="1"/>
</dbReference>
<feature type="coiled-coil region" evidence="4">
    <location>
        <begin position="360"/>
        <end position="443"/>
    </location>
</feature>
<feature type="compositionally biased region" description="Basic and acidic residues" evidence="5">
    <location>
        <begin position="54"/>
        <end position="66"/>
    </location>
</feature>
<feature type="coiled-coil region" evidence="4">
    <location>
        <begin position="304"/>
        <end position="331"/>
    </location>
</feature>
<feature type="domain" description="TATA element modulatory factor 1 TATA binding" evidence="6">
    <location>
        <begin position="573"/>
        <end position="683"/>
    </location>
</feature>
<feature type="coiled-coil region" evidence="4">
    <location>
        <begin position="583"/>
        <end position="690"/>
    </location>
</feature>
<dbReference type="InterPro" id="IPR052602">
    <property type="entry name" value="Growth_transcription_reg"/>
</dbReference>
<proteinExistence type="predicted"/>
<evidence type="ECO:0000313" key="8">
    <source>
        <dbReference type="Proteomes" id="UP000019375"/>
    </source>
</evidence>
<dbReference type="InterPro" id="IPR022092">
    <property type="entry name" value="TMF_DNA-bd"/>
</dbReference>
<feature type="compositionally biased region" description="Polar residues" evidence="5">
    <location>
        <begin position="67"/>
        <end position="76"/>
    </location>
</feature>
<keyword evidence="2" id="KW-0333">Golgi apparatus</keyword>
<dbReference type="AlphaFoldDB" id="A0A8J2TAA2"/>
<evidence type="ECO:0000256" key="2">
    <source>
        <dbReference type="ARBA" id="ARBA00023034"/>
    </source>
</evidence>
<dbReference type="OrthoDB" id="74178at2759"/>
<evidence type="ECO:0000256" key="1">
    <source>
        <dbReference type="ARBA" id="ARBA00004555"/>
    </source>
</evidence>